<accession>A0A3N7HNV7</accession>
<dbReference type="GO" id="GO:0003677">
    <property type="term" value="F:DNA binding"/>
    <property type="evidence" value="ECO:0007669"/>
    <property type="project" value="UniProtKB-KW"/>
</dbReference>
<gene>
    <name evidence="6" type="ORF">DZC73_17285</name>
</gene>
<dbReference type="PANTHER" id="PTHR30118">
    <property type="entry name" value="HTH-TYPE TRANSCRIPTIONAL REGULATOR LEUO-RELATED"/>
    <property type="match status" value="1"/>
</dbReference>
<dbReference type="Gene3D" id="3.40.190.10">
    <property type="entry name" value="Periplasmic binding protein-like II"/>
    <property type="match status" value="2"/>
</dbReference>
<evidence type="ECO:0000313" key="7">
    <source>
        <dbReference type="Proteomes" id="UP000267464"/>
    </source>
</evidence>
<organism evidence="6 7">
    <name type="scientific">Piscinibacter terrae</name>
    <dbReference type="NCBI Taxonomy" id="2496871"/>
    <lineage>
        <taxon>Bacteria</taxon>
        <taxon>Pseudomonadati</taxon>
        <taxon>Pseudomonadota</taxon>
        <taxon>Betaproteobacteria</taxon>
        <taxon>Burkholderiales</taxon>
        <taxon>Sphaerotilaceae</taxon>
        <taxon>Piscinibacter</taxon>
    </lineage>
</organism>
<keyword evidence="7" id="KW-1185">Reference proteome</keyword>
<dbReference type="InterPro" id="IPR050389">
    <property type="entry name" value="LysR-type_TF"/>
</dbReference>
<dbReference type="PANTHER" id="PTHR30118:SF15">
    <property type="entry name" value="TRANSCRIPTIONAL REGULATORY PROTEIN"/>
    <property type="match status" value="1"/>
</dbReference>
<reference evidence="6 7" key="2">
    <citation type="submission" date="2018-12" db="EMBL/GenBank/DDBJ databases">
        <title>Rhizobacter gummiphilus sp. nov., a rubber-degrading bacterium isolated from the soil of a botanical garden in Japan.</title>
        <authorList>
            <person name="Shunsuke S.S."/>
        </authorList>
    </citation>
    <scope>NUCLEOTIDE SEQUENCE [LARGE SCALE GENOMIC DNA]</scope>
    <source>
        <strain evidence="6 7">S-16</strain>
    </source>
</reference>
<dbReference type="Pfam" id="PF00126">
    <property type="entry name" value="HTH_1"/>
    <property type="match status" value="1"/>
</dbReference>
<dbReference type="PROSITE" id="PS50931">
    <property type="entry name" value="HTH_LYSR"/>
    <property type="match status" value="1"/>
</dbReference>
<dbReference type="Gene3D" id="1.10.10.10">
    <property type="entry name" value="Winged helix-like DNA-binding domain superfamily/Winged helix DNA-binding domain"/>
    <property type="match status" value="1"/>
</dbReference>
<comment type="caution">
    <text evidence="6">The sequence shown here is derived from an EMBL/GenBank/DDBJ whole genome shotgun (WGS) entry which is preliminary data.</text>
</comment>
<dbReference type="Proteomes" id="UP000267464">
    <property type="component" value="Unassembled WGS sequence"/>
</dbReference>
<evidence type="ECO:0000256" key="1">
    <source>
        <dbReference type="ARBA" id="ARBA00009437"/>
    </source>
</evidence>
<sequence length="317" mass="35217">MAIREVDFRKIDLNLLVVFHALMREQSVARAAERLFLGASAVSMSLRRLRELFDDTLFVRSGQRMVPTGRAEELAAPIENLLIAAHKLVYERSTFRPADLDRVFRIGANESCEVGLVAQLLAELRQQAPSARLVVRTTSSANAATLIDAGDIELALGYFKDVPSHHDRETACHHQFECLFDARTAKNPLSLEDYLQADHVLMSTAGDLEGVVDLRLRELGLKRKVVASTARFSALPSWLQRSPLIATVPAHVGAELARASGLVTCAVPFDLPGYDVQMSWHKRLADDAAATWLRQLVRRVSTEMFGERDTMTETSIP</sequence>
<evidence type="ECO:0000256" key="4">
    <source>
        <dbReference type="ARBA" id="ARBA00023163"/>
    </source>
</evidence>
<keyword evidence="3" id="KW-0238">DNA-binding</keyword>
<dbReference type="AlphaFoldDB" id="A0A3N7HNV7"/>
<dbReference type="RefSeq" id="WP_124541597.1">
    <property type="nucleotide sequence ID" value="NZ_QUSW01000004.1"/>
</dbReference>
<evidence type="ECO:0000259" key="5">
    <source>
        <dbReference type="PROSITE" id="PS50931"/>
    </source>
</evidence>
<dbReference type="OrthoDB" id="8583877at2"/>
<dbReference type="Pfam" id="PF03466">
    <property type="entry name" value="LysR_substrate"/>
    <property type="match status" value="1"/>
</dbReference>
<feature type="domain" description="HTH lysR-type" evidence="5">
    <location>
        <begin position="11"/>
        <end position="68"/>
    </location>
</feature>
<proteinExistence type="inferred from homology"/>
<protein>
    <submittedName>
        <fullName evidence="6">LysR family transcriptional regulator</fullName>
    </submittedName>
</protein>
<dbReference type="InterPro" id="IPR036388">
    <property type="entry name" value="WH-like_DNA-bd_sf"/>
</dbReference>
<dbReference type="GO" id="GO:0003700">
    <property type="term" value="F:DNA-binding transcription factor activity"/>
    <property type="evidence" value="ECO:0007669"/>
    <property type="project" value="InterPro"/>
</dbReference>
<name>A0A3N7HNV7_9BURK</name>
<dbReference type="InterPro" id="IPR036390">
    <property type="entry name" value="WH_DNA-bd_sf"/>
</dbReference>
<dbReference type="SUPFAM" id="SSF46785">
    <property type="entry name" value="Winged helix' DNA-binding domain"/>
    <property type="match status" value="1"/>
</dbReference>
<dbReference type="SUPFAM" id="SSF53850">
    <property type="entry name" value="Periplasmic binding protein-like II"/>
    <property type="match status" value="1"/>
</dbReference>
<dbReference type="EMBL" id="QUSW01000004">
    <property type="protein sequence ID" value="RQP23867.1"/>
    <property type="molecule type" value="Genomic_DNA"/>
</dbReference>
<evidence type="ECO:0000313" key="6">
    <source>
        <dbReference type="EMBL" id="RQP23867.1"/>
    </source>
</evidence>
<dbReference type="InterPro" id="IPR000847">
    <property type="entry name" value="LysR_HTH_N"/>
</dbReference>
<evidence type="ECO:0000256" key="3">
    <source>
        <dbReference type="ARBA" id="ARBA00023125"/>
    </source>
</evidence>
<dbReference type="CDD" id="cd08464">
    <property type="entry name" value="PBP2_DntR_like_2"/>
    <property type="match status" value="1"/>
</dbReference>
<evidence type="ECO:0000256" key="2">
    <source>
        <dbReference type="ARBA" id="ARBA00023015"/>
    </source>
</evidence>
<dbReference type="InterPro" id="IPR005119">
    <property type="entry name" value="LysR_subst-bd"/>
</dbReference>
<keyword evidence="2" id="KW-0805">Transcription regulation</keyword>
<comment type="similarity">
    <text evidence="1">Belongs to the LysR transcriptional regulatory family.</text>
</comment>
<keyword evidence="4" id="KW-0804">Transcription</keyword>
<reference evidence="6 7" key="1">
    <citation type="submission" date="2018-08" db="EMBL/GenBank/DDBJ databases">
        <authorList>
            <person name="Khan S.A."/>
            <person name="Jeon C.O."/>
            <person name="Chun B.H."/>
            <person name="Jeong S.E."/>
        </authorList>
    </citation>
    <scope>NUCLEOTIDE SEQUENCE [LARGE SCALE GENOMIC DNA]</scope>
    <source>
        <strain evidence="6 7">S-16</strain>
    </source>
</reference>